<evidence type="ECO:0000256" key="1">
    <source>
        <dbReference type="SAM" id="Phobius"/>
    </source>
</evidence>
<proteinExistence type="predicted"/>
<dbReference type="HOGENOM" id="CLU_3086923_0_0_1"/>
<keyword evidence="1" id="KW-0812">Transmembrane</keyword>
<evidence type="ECO:0000313" key="3">
    <source>
        <dbReference type="Proteomes" id="UP000008177"/>
    </source>
</evidence>
<evidence type="ECO:0000313" key="2">
    <source>
        <dbReference type="EMBL" id="CCD42253.1"/>
    </source>
</evidence>
<dbReference type="Proteomes" id="UP000008177">
    <property type="component" value="Unplaced contigs"/>
</dbReference>
<sequence length="52" mass="5969">MAKSRVISVLMSELITTIIISFTPWANHHPASLNEAVEYNENIELYDEAFQM</sequence>
<keyword evidence="1" id="KW-0472">Membrane</keyword>
<dbReference type="EMBL" id="FQ790245">
    <property type="protein sequence ID" value="CCD42253.1"/>
    <property type="molecule type" value="Genomic_DNA"/>
</dbReference>
<keyword evidence="1" id="KW-1133">Transmembrane helix</keyword>
<name>G2XMZ7_BOTF4</name>
<organism evidence="2 3">
    <name type="scientific">Botryotinia fuckeliana (strain T4)</name>
    <name type="common">Noble rot fungus</name>
    <name type="synonym">Botrytis cinerea</name>
    <dbReference type="NCBI Taxonomy" id="999810"/>
    <lineage>
        <taxon>Eukaryota</taxon>
        <taxon>Fungi</taxon>
        <taxon>Dikarya</taxon>
        <taxon>Ascomycota</taxon>
        <taxon>Pezizomycotina</taxon>
        <taxon>Leotiomycetes</taxon>
        <taxon>Helotiales</taxon>
        <taxon>Sclerotiniaceae</taxon>
        <taxon>Botrytis</taxon>
    </lineage>
</organism>
<gene>
    <name evidence="2" type="ORF">BofuT4_P013810.1</name>
</gene>
<reference evidence="3" key="1">
    <citation type="journal article" date="2011" name="PLoS Genet.">
        <title>Genomic analysis of the necrotrophic fungal pathogens Sclerotinia sclerotiorum and Botrytis cinerea.</title>
        <authorList>
            <person name="Amselem J."/>
            <person name="Cuomo C.A."/>
            <person name="van Kan J.A."/>
            <person name="Viaud M."/>
            <person name="Benito E.P."/>
            <person name="Couloux A."/>
            <person name="Coutinho P.M."/>
            <person name="de Vries R.P."/>
            <person name="Dyer P.S."/>
            <person name="Fillinger S."/>
            <person name="Fournier E."/>
            <person name="Gout L."/>
            <person name="Hahn M."/>
            <person name="Kohn L."/>
            <person name="Lapalu N."/>
            <person name="Plummer K.M."/>
            <person name="Pradier J.M."/>
            <person name="Quevillon E."/>
            <person name="Sharon A."/>
            <person name="Simon A."/>
            <person name="ten Have A."/>
            <person name="Tudzynski B."/>
            <person name="Tudzynski P."/>
            <person name="Wincker P."/>
            <person name="Andrew M."/>
            <person name="Anthouard V."/>
            <person name="Beever R.E."/>
            <person name="Beffa R."/>
            <person name="Benoit I."/>
            <person name="Bouzid O."/>
            <person name="Brault B."/>
            <person name="Chen Z."/>
            <person name="Choquer M."/>
            <person name="Collemare J."/>
            <person name="Cotton P."/>
            <person name="Danchin E.G."/>
            <person name="Da Silva C."/>
            <person name="Gautier A."/>
            <person name="Giraud C."/>
            <person name="Giraud T."/>
            <person name="Gonzalez C."/>
            <person name="Grossetete S."/>
            <person name="Guldener U."/>
            <person name="Henrissat B."/>
            <person name="Howlett B.J."/>
            <person name="Kodira C."/>
            <person name="Kretschmer M."/>
            <person name="Lappartient A."/>
            <person name="Leroch M."/>
            <person name="Levis C."/>
            <person name="Mauceli E."/>
            <person name="Neuveglise C."/>
            <person name="Oeser B."/>
            <person name="Pearson M."/>
            <person name="Poulain J."/>
            <person name="Poussereau N."/>
            <person name="Quesneville H."/>
            <person name="Rascle C."/>
            <person name="Schumacher J."/>
            <person name="Segurens B."/>
            <person name="Sexton A."/>
            <person name="Silva E."/>
            <person name="Sirven C."/>
            <person name="Soanes D.M."/>
            <person name="Talbot N.J."/>
            <person name="Templeton M."/>
            <person name="Yandava C."/>
            <person name="Yarden O."/>
            <person name="Zeng Q."/>
            <person name="Rollins J.A."/>
            <person name="Lebrun M.H."/>
            <person name="Dickman M."/>
        </authorList>
    </citation>
    <scope>NUCLEOTIDE SEQUENCE [LARGE SCALE GENOMIC DNA]</scope>
    <source>
        <strain evidence="3">T4</strain>
    </source>
</reference>
<protein>
    <submittedName>
        <fullName evidence="2">Uncharacterized protein</fullName>
    </submittedName>
</protein>
<feature type="transmembrane region" description="Helical" evidence="1">
    <location>
        <begin position="7"/>
        <end position="26"/>
    </location>
</feature>
<dbReference type="AlphaFoldDB" id="G2XMZ7"/>
<dbReference type="InParanoid" id="G2XMZ7"/>
<accession>G2XMZ7</accession>